<proteinExistence type="predicted"/>
<dbReference type="GO" id="GO:0004674">
    <property type="term" value="F:protein serine/threonine kinase activity"/>
    <property type="evidence" value="ECO:0007669"/>
    <property type="project" value="UniProtKB-KW"/>
</dbReference>
<evidence type="ECO:0000256" key="6">
    <source>
        <dbReference type="PROSITE-ProRule" id="PRU10141"/>
    </source>
</evidence>
<evidence type="ECO:0000256" key="4">
    <source>
        <dbReference type="ARBA" id="ARBA00022777"/>
    </source>
</evidence>
<dbReference type="AlphaFoldDB" id="A0A7S1B1J2"/>
<keyword evidence="5 6" id="KW-0067">ATP-binding</keyword>
<organism evidence="8">
    <name type="scientific">Noctiluca scintillans</name>
    <name type="common">Sea sparkle</name>
    <name type="synonym">Red tide dinoflagellate</name>
    <dbReference type="NCBI Taxonomy" id="2966"/>
    <lineage>
        <taxon>Eukaryota</taxon>
        <taxon>Sar</taxon>
        <taxon>Alveolata</taxon>
        <taxon>Dinophyceae</taxon>
        <taxon>Noctilucales</taxon>
        <taxon>Noctilucaceae</taxon>
        <taxon>Noctiluca</taxon>
    </lineage>
</organism>
<evidence type="ECO:0000256" key="2">
    <source>
        <dbReference type="ARBA" id="ARBA00022679"/>
    </source>
</evidence>
<sequence>MGSDVHGFDDATQRRCASAPNQISAQRPSGMRRFPKPLVEIYEVGTCIGQGTFSMVYRCVHHKTREVRAVKRINTSDLHPRDIAHEIAMMKILRDSNIVHCYDVFLDAQYVNVVIDMFAGGDLVDGLHRHYKNRRGPIPGNQLAHLTRQMVAAVVHVHNLNIVHRDIKGENFLSNTPDIGDPDCHIALSDFGTAIRLRPDEKLTHKVGTTAFWAPEVWHGSYSHEVDIWGLGITTYVLLTGALPFDGEEAICRPVEPGKRPFPVRGNASTECLDFIEGCLDKDPARRWMAASAAEHIWLTSSNPRSTTTRETVMSRALRALADRLCCCSCRN</sequence>
<keyword evidence="2" id="KW-0808">Transferase</keyword>
<dbReference type="InterPro" id="IPR011009">
    <property type="entry name" value="Kinase-like_dom_sf"/>
</dbReference>
<keyword evidence="1" id="KW-0723">Serine/threonine-protein kinase</keyword>
<feature type="binding site" evidence="6">
    <location>
        <position position="71"/>
    </location>
    <ligand>
        <name>ATP</name>
        <dbReference type="ChEBI" id="CHEBI:30616"/>
    </ligand>
</feature>
<gene>
    <name evidence="8" type="ORF">NSCI0253_LOCUS44946</name>
</gene>
<evidence type="ECO:0000256" key="1">
    <source>
        <dbReference type="ARBA" id="ARBA00022527"/>
    </source>
</evidence>
<dbReference type="PANTHER" id="PTHR24349">
    <property type="entry name" value="SERINE/THREONINE-PROTEIN KINASE"/>
    <property type="match status" value="1"/>
</dbReference>
<dbReference type="PROSITE" id="PS50011">
    <property type="entry name" value="PROTEIN_KINASE_DOM"/>
    <property type="match status" value="1"/>
</dbReference>
<keyword evidence="3 6" id="KW-0547">Nucleotide-binding</keyword>
<dbReference type="EMBL" id="HBFQ01063500">
    <property type="protein sequence ID" value="CAD8870589.1"/>
    <property type="molecule type" value="Transcribed_RNA"/>
</dbReference>
<dbReference type="InterPro" id="IPR000719">
    <property type="entry name" value="Prot_kinase_dom"/>
</dbReference>
<dbReference type="GO" id="GO:0005524">
    <property type="term" value="F:ATP binding"/>
    <property type="evidence" value="ECO:0007669"/>
    <property type="project" value="UniProtKB-UniRule"/>
</dbReference>
<dbReference type="Pfam" id="PF00069">
    <property type="entry name" value="Pkinase"/>
    <property type="match status" value="1"/>
</dbReference>
<evidence type="ECO:0000313" key="8">
    <source>
        <dbReference type="EMBL" id="CAD8870589.1"/>
    </source>
</evidence>
<evidence type="ECO:0000256" key="5">
    <source>
        <dbReference type="ARBA" id="ARBA00022840"/>
    </source>
</evidence>
<dbReference type="Gene3D" id="1.10.510.10">
    <property type="entry name" value="Transferase(Phosphotransferase) domain 1"/>
    <property type="match status" value="1"/>
</dbReference>
<protein>
    <recommendedName>
        <fullName evidence="7">Protein kinase domain-containing protein</fullName>
    </recommendedName>
</protein>
<reference evidence="8" key="1">
    <citation type="submission" date="2021-01" db="EMBL/GenBank/DDBJ databases">
        <authorList>
            <person name="Corre E."/>
            <person name="Pelletier E."/>
            <person name="Niang G."/>
            <person name="Scheremetjew M."/>
            <person name="Finn R."/>
            <person name="Kale V."/>
            <person name="Holt S."/>
            <person name="Cochrane G."/>
            <person name="Meng A."/>
            <person name="Brown T."/>
            <person name="Cohen L."/>
        </authorList>
    </citation>
    <scope>NUCLEOTIDE SEQUENCE</scope>
</reference>
<dbReference type="InterPro" id="IPR017441">
    <property type="entry name" value="Protein_kinase_ATP_BS"/>
</dbReference>
<dbReference type="InterPro" id="IPR050205">
    <property type="entry name" value="CDPK_Ser/Thr_kinases"/>
</dbReference>
<name>A0A7S1B1J2_NOCSC</name>
<dbReference type="SMART" id="SM00220">
    <property type="entry name" value="S_TKc"/>
    <property type="match status" value="1"/>
</dbReference>
<evidence type="ECO:0000256" key="3">
    <source>
        <dbReference type="ARBA" id="ARBA00022741"/>
    </source>
</evidence>
<keyword evidence="4" id="KW-0418">Kinase</keyword>
<dbReference type="SUPFAM" id="SSF56112">
    <property type="entry name" value="Protein kinase-like (PK-like)"/>
    <property type="match status" value="1"/>
</dbReference>
<accession>A0A7S1B1J2</accession>
<dbReference type="PROSITE" id="PS00107">
    <property type="entry name" value="PROTEIN_KINASE_ATP"/>
    <property type="match status" value="1"/>
</dbReference>
<feature type="domain" description="Protein kinase" evidence="7">
    <location>
        <begin position="42"/>
        <end position="299"/>
    </location>
</feature>
<evidence type="ECO:0000259" key="7">
    <source>
        <dbReference type="PROSITE" id="PS50011"/>
    </source>
</evidence>